<dbReference type="Gene3D" id="3.40.50.300">
    <property type="entry name" value="P-loop containing nucleotide triphosphate hydrolases"/>
    <property type="match status" value="1"/>
</dbReference>
<dbReference type="SMART" id="SM00382">
    <property type="entry name" value="AAA"/>
    <property type="match status" value="1"/>
</dbReference>
<evidence type="ECO:0000313" key="6">
    <source>
        <dbReference type="Proteomes" id="UP000075806"/>
    </source>
</evidence>
<feature type="domain" description="ABC transporter" evidence="4">
    <location>
        <begin position="2"/>
        <end position="234"/>
    </location>
</feature>
<dbReference type="PROSITE" id="PS00211">
    <property type="entry name" value="ABC_TRANSPORTER_1"/>
    <property type="match status" value="1"/>
</dbReference>
<evidence type="ECO:0000256" key="1">
    <source>
        <dbReference type="ARBA" id="ARBA00022448"/>
    </source>
</evidence>
<dbReference type="EMBL" id="LTAO01000034">
    <property type="protein sequence ID" value="KYG28268.1"/>
    <property type="molecule type" value="Genomic_DNA"/>
</dbReference>
<accession>A0A161P831</accession>
<dbReference type="Pfam" id="PF00005">
    <property type="entry name" value="ABC_tran"/>
    <property type="match status" value="1"/>
</dbReference>
<dbReference type="GO" id="GO:0005524">
    <property type="term" value="F:ATP binding"/>
    <property type="evidence" value="ECO:0007669"/>
    <property type="project" value="UniProtKB-KW"/>
</dbReference>
<dbReference type="InterPro" id="IPR003593">
    <property type="entry name" value="AAA+_ATPase"/>
</dbReference>
<dbReference type="PROSITE" id="PS50893">
    <property type="entry name" value="ABC_TRANSPORTER_2"/>
    <property type="match status" value="1"/>
</dbReference>
<keyword evidence="3" id="KW-0067">ATP-binding</keyword>
<dbReference type="SUPFAM" id="SSF52540">
    <property type="entry name" value="P-loop containing nucleoside triphosphate hydrolases"/>
    <property type="match status" value="1"/>
</dbReference>
<sequence length="254" mass="28096">MINGKNISFSYDKNQVLSNINIEAAAGNIVGLIGPNGSGKSTFLRILYATLESQSGTVFIDEVAISKISSRDLPLHLSVVAQEDTPVLPISVVEMVLLGRSPHRSSLQSYSKEDYQIVTNVLQRVGIRHLAERNFSDLSGGEKQRALIARALAQEANHLLLDEPTNHLDIHYQHEILQLVQSLGVTTIIVLHDLNLAARYCDEVVLLNEGKVVSSGSTKDVLVPDIIEPVYRMSVNTYYDKDCFQLIFSPERQA</sequence>
<reference evidence="5" key="1">
    <citation type="submission" date="2016-02" db="EMBL/GenBank/DDBJ databases">
        <title>Genome sequence of Bacillus trypoxylicola KCTC 13244(T).</title>
        <authorList>
            <person name="Jeong H."/>
            <person name="Park S.-H."/>
            <person name="Choi S.-K."/>
        </authorList>
    </citation>
    <scope>NUCLEOTIDE SEQUENCE [LARGE SCALE GENOMIC DNA]</scope>
    <source>
        <strain evidence="5">KCTC 13244</strain>
    </source>
</reference>
<dbReference type="PANTHER" id="PTHR42794">
    <property type="entry name" value="HEMIN IMPORT ATP-BINDING PROTEIN HMUV"/>
    <property type="match status" value="1"/>
</dbReference>
<keyword evidence="2" id="KW-0547">Nucleotide-binding</keyword>
<dbReference type="InterPro" id="IPR003439">
    <property type="entry name" value="ABC_transporter-like_ATP-bd"/>
</dbReference>
<comment type="caution">
    <text evidence="5">The sequence shown here is derived from an EMBL/GenBank/DDBJ whole genome shotgun (WGS) entry which is preliminary data.</text>
</comment>
<dbReference type="GO" id="GO:0016887">
    <property type="term" value="F:ATP hydrolysis activity"/>
    <property type="evidence" value="ECO:0007669"/>
    <property type="project" value="InterPro"/>
</dbReference>
<dbReference type="PANTHER" id="PTHR42794:SF2">
    <property type="entry name" value="ABC TRANSPORTER ATP-BINDING PROTEIN"/>
    <property type="match status" value="1"/>
</dbReference>
<evidence type="ECO:0000256" key="3">
    <source>
        <dbReference type="ARBA" id="ARBA00022840"/>
    </source>
</evidence>
<dbReference type="RefSeq" id="WP_061949690.1">
    <property type="nucleotide sequence ID" value="NZ_LTAO01000034.1"/>
</dbReference>
<proteinExistence type="predicted"/>
<keyword evidence="6" id="KW-1185">Reference proteome</keyword>
<dbReference type="AlphaFoldDB" id="A0A161P831"/>
<gene>
    <name evidence="5" type="ORF">AZF04_10240</name>
</gene>
<keyword evidence="1" id="KW-0813">Transport</keyword>
<dbReference type="STRING" id="519424.AZF04_10240"/>
<name>A0A161P831_9BACI</name>
<protein>
    <submittedName>
        <fullName evidence="5">Histidinol phosphatase</fullName>
    </submittedName>
</protein>
<dbReference type="InterPro" id="IPR017871">
    <property type="entry name" value="ABC_transporter-like_CS"/>
</dbReference>
<dbReference type="CDD" id="cd03214">
    <property type="entry name" value="ABC_Iron-Siderophores_B12_Hemin"/>
    <property type="match status" value="1"/>
</dbReference>
<dbReference type="OrthoDB" id="9787851at2"/>
<evidence type="ECO:0000313" key="5">
    <source>
        <dbReference type="EMBL" id="KYG28268.1"/>
    </source>
</evidence>
<evidence type="ECO:0000256" key="2">
    <source>
        <dbReference type="ARBA" id="ARBA00022741"/>
    </source>
</evidence>
<organism evidence="5 6">
    <name type="scientific">Alkalihalobacillus trypoxylicola</name>
    <dbReference type="NCBI Taxonomy" id="519424"/>
    <lineage>
        <taxon>Bacteria</taxon>
        <taxon>Bacillati</taxon>
        <taxon>Bacillota</taxon>
        <taxon>Bacilli</taxon>
        <taxon>Bacillales</taxon>
        <taxon>Bacillaceae</taxon>
        <taxon>Alkalihalobacillus</taxon>
    </lineage>
</organism>
<dbReference type="FunFam" id="3.40.50.300:FF:000134">
    <property type="entry name" value="Iron-enterobactin ABC transporter ATP-binding protein"/>
    <property type="match status" value="1"/>
</dbReference>
<dbReference type="Proteomes" id="UP000075806">
    <property type="component" value="Unassembled WGS sequence"/>
</dbReference>
<evidence type="ECO:0000259" key="4">
    <source>
        <dbReference type="PROSITE" id="PS50893"/>
    </source>
</evidence>
<dbReference type="InterPro" id="IPR027417">
    <property type="entry name" value="P-loop_NTPase"/>
</dbReference>